<keyword evidence="2" id="KW-1133">Transmembrane helix</keyword>
<evidence type="ECO:0000313" key="3">
    <source>
        <dbReference type="EMBL" id="GAA2095701.1"/>
    </source>
</evidence>
<evidence type="ECO:0000313" key="4">
    <source>
        <dbReference type="Proteomes" id="UP001500984"/>
    </source>
</evidence>
<feature type="transmembrane region" description="Helical" evidence="2">
    <location>
        <begin position="6"/>
        <end position="24"/>
    </location>
</feature>
<dbReference type="Proteomes" id="UP001500984">
    <property type="component" value="Unassembled WGS sequence"/>
</dbReference>
<feature type="transmembrane region" description="Helical" evidence="2">
    <location>
        <begin position="36"/>
        <end position="57"/>
    </location>
</feature>
<sequence length="196" mass="20642">MLVSAVLGLMYSFFYHAAAINAWLPGTQVADPELFWVTLVSDAVLGILALCLVPAAIRHDDEELEEDTYIGPPSALVAGLVVITVWQVAPLAIAAGAVVIISISSRISASWTIPAVCASLFSALIAELAFFHSSVGIDWVVVSAVAAATVILVLFGTVRGYHLRSLFREREAAEQTPSADPGPQAEPPQASADSSR</sequence>
<reference evidence="3 4" key="1">
    <citation type="journal article" date="2019" name="Int. J. Syst. Evol. Microbiol.">
        <title>The Global Catalogue of Microorganisms (GCM) 10K type strain sequencing project: providing services to taxonomists for standard genome sequencing and annotation.</title>
        <authorList>
            <consortium name="The Broad Institute Genomics Platform"/>
            <consortium name="The Broad Institute Genome Sequencing Center for Infectious Disease"/>
            <person name="Wu L."/>
            <person name="Ma J."/>
        </authorList>
    </citation>
    <scope>NUCLEOTIDE SEQUENCE [LARGE SCALE GENOMIC DNA]</scope>
    <source>
        <strain evidence="3 4">JCM 15900</strain>
    </source>
</reference>
<feature type="transmembrane region" description="Helical" evidence="2">
    <location>
        <begin position="139"/>
        <end position="158"/>
    </location>
</feature>
<evidence type="ECO:0000256" key="2">
    <source>
        <dbReference type="SAM" id="Phobius"/>
    </source>
</evidence>
<evidence type="ECO:0000256" key="1">
    <source>
        <dbReference type="SAM" id="MobiDB-lite"/>
    </source>
</evidence>
<feature type="region of interest" description="Disordered" evidence="1">
    <location>
        <begin position="172"/>
        <end position="196"/>
    </location>
</feature>
<organism evidence="3 4">
    <name type="scientific">Brevibacterium salitolerans</name>
    <dbReference type="NCBI Taxonomy" id="1403566"/>
    <lineage>
        <taxon>Bacteria</taxon>
        <taxon>Bacillati</taxon>
        <taxon>Actinomycetota</taxon>
        <taxon>Actinomycetes</taxon>
        <taxon>Micrococcales</taxon>
        <taxon>Brevibacteriaceae</taxon>
        <taxon>Brevibacterium</taxon>
    </lineage>
</organism>
<dbReference type="EMBL" id="BAAAPZ010000005">
    <property type="protein sequence ID" value="GAA2095701.1"/>
    <property type="molecule type" value="Genomic_DNA"/>
</dbReference>
<gene>
    <name evidence="3" type="ORF">GCM10009823_15350</name>
</gene>
<name>A0ABN2WMV4_9MICO</name>
<keyword evidence="4" id="KW-1185">Reference proteome</keyword>
<accession>A0ABN2WMV4</accession>
<keyword evidence="2" id="KW-0812">Transmembrane</keyword>
<protein>
    <submittedName>
        <fullName evidence="3">Uncharacterized protein</fullName>
    </submittedName>
</protein>
<keyword evidence="2" id="KW-0472">Membrane</keyword>
<comment type="caution">
    <text evidence="3">The sequence shown here is derived from an EMBL/GenBank/DDBJ whole genome shotgun (WGS) entry which is preliminary data.</text>
</comment>
<feature type="transmembrane region" description="Helical" evidence="2">
    <location>
        <begin position="77"/>
        <end position="101"/>
    </location>
</feature>
<feature type="transmembrane region" description="Helical" evidence="2">
    <location>
        <begin position="113"/>
        <end position="133"/>
    </location>
</feature>
<proteinExistence type="predicted"/>